<feature type="transmembrane region" description="Helical" evidence="20">
    <location>
        <begin position="285"/>
        <end position="307"/>
    </location>
</feature>
<comment type="catalytic activity">
    <reaction evidence="18">
        <text>L-phenylalanine(out) + L-arginine(in) = L-phenylalanine(in) + L-arginine(out)</text>
        <dbReference type="Rhea" id="RHEA:71067"/>
        <dbReference type="ChEBI" id="CHEBI:32682"/>
        <dbReference type="ChEBI" id="CHEBI:58095"/>
    </reaction>
    <physiologicalReaction direction="left-to-right" evidence="18">
        <dbReference type="Rhea" id="RHEA:71068"/>
    </physiologicalReaction>
</comment>
<comment type="similarity">
    <text evidence="2">Belongs to the amino acid-polyamine-organocation (APC) superfamily.</text>
</comment>
<keyword evidence="4" id="KW-1003">Cell membrane</keyword>
<dbReference type="PANTHER" id="PTHR11785">
    <property type="entry name" value="AMINO ACID TRANSPORTER"/>
    <property type="match status" value="1"/>
</dbReference>
<feature type="transmembrane region" description="Helical" evidence="20">
    <location>
        <begin position="91"/>
        <end position="115"/>
    </location>
</feature>
<evidence type="ECO:0000256" key="15">
    <source>
        <dbReference type="ARBA" id="ARBA00074336"/>
    </source>
</evidence>
<dbReference type="EMBL" id="CAJVCH010269767">
    <property type="protein sequence ID" value="CAG7734459.1"/>
    <property type="molecule type" value="Genomic_DNA"/>
</dbReference>
<evidence type="ECO:0000256" key="2">
    <source>
        <dbReference type="ARBA" id="ARBA00009523"/>
    </source>
</evidence>
<comment type="caution">
    <text evidence="21">The sequence shown here is derived from an EMBL/GenBank/DDBJ whole genome shotgun (WGS) entry which is preliminary data.</text>
</comment>
<evidence type="ECO:0000256" key="5">
    <source>
        <dbReference type="ARBA" id="ARBA00022553"/>
    </source>
</evidence>
<feature type="transmembrane region" description="Helical" evidence="20">
    <location>
        <begin position="438"/>
        <end position="459"/>
    </location>
</feature>
<feature type="transmembrane region" description="Helical" evidence="20">
    <location>
        <begin position="59"/>
        <end position="79"/>
    </location>
</feature>
<keyword evidence="5" id="KW-0597">Phosphoprotein</keyword>
<gene>
    <name evidence="21" type="ORF">AFUS01_LOCUS22848</name>
</gene>
<evidence type="ECO:0000256" key="1">
    <source>
        <dbReference type="ARBA" id="ARBA00004424"/>
    </source>
</evidence>
<evidence type="ECO:0000256" key="8">
    <source>
        <dbReference type="ARBA" id="ARBA00023136"/>
    </source>
</evidence>
<comment type="catalytic activity">
    <reaction evidence="13">
        <text>L-cysteine(out) + L-arginine(in) = L-cysteine(in) + L-arginine(out)</text>
        <dbReference type="Rhea" id="RHEA:71071"/>
        <dbReference type="ChEBI" id="CHEBI:32682"/>
        <dbReference type="ChEBI" id="CHEBI:35235"/>
    </reaction>
    <physiologicalReaction direction="left-to-right" evidence="13">
        <dbReference type="Rhea" id="RHEA:71072"/>
    </physiologicalReaction>
</comment>
<protein>
    <recommendedName>
        <fullName evidence="15">b(0,+)-type amino acid transporter 1</fullName>
    </recommendedName>
    <alternativeName>
        <fullName evidence="16">Glycoprotein-associated amino acid transporter b0,+AT1</fullName>
    </alternativeName>
    <alternativeName>
        <fullName evidence="17">Solute carrier family 7 member 9</fullName>
    </alternativeName>
</protein>
<dbReference type="AlphaFoldDB" id="A0A8J2K9P2"/>
<evidence type="ECO:0000256" key="11">
    <source>
        <dbReference type="ARBA" id="ARBA00051814"/>
    </source>
</evidence>
<feature type="transmembrane region" description="Helical" evidence="20">
    <location>
        <begin position="406"/>
        <end position="426"/>
    </location>
</feature>
<dbReference type="GO" id="GO:0015179">
    <property type="term" value="F:L-amino acid transmembrane transporter activity"/>
    <property type="evidence" value="ECO:0007669"/>
    <property type="project" value="TreeGrafter"/>
</dbReference>
<evidence type="ECO:0000256" key="19">
    <source>
        <dbReference type="SAM" id="MobiDB-lite"/>
    </source>
</evidence>
<keyword evidence="9" id="KW-1015">Disulfide bond</keyword>
<evidence type="ECO:0000256" key="9">
    <source>
        <dbReference type="ARBA" id="ARBA00023157"/>
    </source>
</evidence>
<comment type="catalytic activity">
    <reaction evidence="10">
        <text>L-lysine(out) + L-arginine(in) = L-lysine(in) + L-arginine(out)</text>
        <dbReference type="Rhea" id="RHEA:70827"/>
        <dbReference type="ChEBI" id="CHEBI:32551"/>
        <dbReference type="ChEBI" id="CHEBI:32682"/>
    </reaction>
    <physiologicalReaction direction="left-to-right" evidence="10">
        <dbReference type="Rhea" id="RHEA:70828"/>
    </physiologicalReaction>
</comment>
<evidence type="ECO:0000256" key="13">
    <source>
        <dbReference type="ARBA" id="ARBA00052179"/>
    </source>
</evidence>
<feature type="transmembrane region" description="Helical" evidence="20">
    <location>
        <begin position="178"/>
        <end position="195"/>
    </location>
</feature>
<keyword evidence="22" id="KW-1185">Reference proteome</keyword>
<evidence type="ECO:0000256" key="18">
    <source>
        <dbReference type="ARBA" id="ARBA00093193"/>
    </source>
</evidence>
<evidence type="ECO:0000256" key="10">
    <source>
        <dbReference type="ARBA" id="ARBA00051323"/>
    </source>
</evidence>
<feature type="transmembrane region" description="Helical" evidence="20">
    <location>
        <begin position="465"/>
        <end position="486"/>
    </location>
</feature>
<dbReference type="PANTHER" id="PTHR11785:SF512">
    <property type="entry name" value="SOBREMESA, ISOFORM B"/>
    <property type="match status" value="1"/>
</dbReference>
<comment type="catalytic activity">
    <reaction evidence="14">
        <text>L-leucine(out) + L-arginine(in) = L-leucine(in) + L-arginine(out)</text>
        <dbReference type="Rhea" id="RHEA:71059"/>
        <dbReference type="ChEBI" id="CHEBI:32682"/>
        <dbReference type="ChEBI" id="CHEBI:57427"/>
    </reaction>
    <physiologicalReaction direction="left-to-right" evidence="14">
        <dbReference type="Rhea" id="RHEA:71060"/>
    </physiologicalReaction>
</comment>
<proteinExistence type="inferred from homology"/>
<evidence type="ECO:0000256" key="16">
    <source>
        <dbReference type="ARBA" id="ARBA00079910"/>
    </source>
</evidence>
<feature type="transmembrane region" description="Helical" evidence="20">
    <location>
        <begin position="327"/>
        <end position="346"/>
    </location>
</feature>
<feature type="region of interest" description="Disordered" evidence="19">
    <location>
        <begin position="511"/>
        <end position="531"/>
    </location>
</feature>
<sequence>MDNRAFESDPQCPISIDSSKHVYTNAGGNGTTLSNRNGSIKGPSEKVKIEENVGLKREVGLTGSIAMIVGTMIGSGIFVTPGGLLGKVGSVWLSIVIWILCGIVSTFGAMAYIELGTVVPSSGAEYSYLLEAFGPVSGFMFCWVSTLILKPASIAIACLAVAQYSVDPFVDDVKDVEGATKFICVVSIFILTYINCRSVKLATQVQIIFTIAKLVAIAVIIAGGIYKLTNGHTENLQFTFKGSNWHFGNLASAFYSGLWAYDGWNQLNYITEEIKEPYRNLPRAVLIGLPLVAVCYVLVNISFLTLISPEEMISSPSVATLYGNRLLGIFSFLMPLSVVLSTFGSANGTEFTSARLCYVASREGHLVDFLCYIDVIRNTPSLALMFNSLVAILMALVLDINALIDFFSFTAWIFYGAAIAALIRLRYKLPDAYRPFKVPIVIPYFMVLLSAYLVAAPIIDDPSIEYLYSALFMLGGLVVYIPFVQYKLVLPGTNKLTVFLQLMFNVAPPSLSDANSDSPPAKITTNGKLKE</sequence>
<evidence type="ECO:0000256" key="12">
    <source>
        <dbReference type="ARBA" id="ARBA00051835"/>
    </source>
</evidence>
<dbReference type="OrthoDB" id="5982228at2759"/>
<dbReference type="InterPro" id="IPR002293">
    <property type="entry name" value="AA/rel_permease1"/>
</dbReference>
<evidence type="ECO:0000256" key="20">
    <source>
        <dbReference type="SAM" id="Phobius"/>
    </source>
</evidence>
<comment type="catalytic activity">
    <reaction evidence="12">
        <text>L-histidine(out) + L-arginine(in) = L-histidine(in) + L-arginine(out)</text>
        <dbReference type="Rhea" id="RHEA:71063"/>
        <dbReference type="ChEBI" id="CHEBI:32682"/>
        <dbReference type="ChEBI" id="CHEBI:57595"/>
    </reaction>
    <physiologicalReaction direction="left-to-right" evidence="12">
        <dbReference type="Rhea" id="RHEA:71064"/>
    </physiologicalReaction>
</comment>
<dbReference type="PIRSF" id="PIRSF006060">
    <property type="entry name" value="AA_transporter"/>
    <property type="match status" value="1"/>
</dbReference>
<feature type="transmembrane region" description="Helical" evidence="20">
    <location>
        <begin position="382"/>
        <end position="400"/>
    </location>
</feature>
<comment type="subcellular location">
    <subcellularLocation>
        <location evidence="1">Apical cell membrane</location>
        <topology evidence="1">Multi-pass membrane protein</topology>
    </subcellularLocation>
</comment>
<keyword evidence="3" id="KW-0813">Transport</keyword>
<evidence type="ECO:0000313" key="22">
    <source>
        <dbReference type="Proteomes" id="UP000708208"/>
    </source>
</evidence>
<evidence type="ECO:0000313" key="21">
    <source>
        <dbReference type="EMBL" id="CAG7734459.1"/>
    </source>
</evidence>
<comment type="catalytic activity">
    <reaction evidence="11">
        <text>L-cystine(out) + L-arginine(in) = L-cystine(in) + L-arginine(out)</text>
        <dbReference type="Rhea" id="RHEA:71075"/>
        <dbReference type="ChEBI" id="CHEBI:32682"/>
        <dbReference type="ChEBI" id="CHEBI:35491"/>
    </reaction>
    <physiologicalReaction direction="left-to-right" evidence="11">
        <dbReference type="Rhea" id="RHEA:71076"/>
    </physiologicalReaction>
</comment>
<dbReference type="GO" id="GO:0016324">
    <property type="term" value="C:apical plasma membrane"/>
    <property type="evidence" value="ECO:0007669"/>
    <property type="project" value="UniProtKB-SubCell"/>
</dbReference>
<name>A0A8J2K9P2_9HEXA</name>
<feature type="compositionally biased region" description="Polar residues" evidence="19">
    <location>
        <begin position="512"/>
        <end position="531"/>
    </location>
</feature>
<dbReference type="Pfam" id="PF13520">
    <property type="entry name" value="AA_permease_2"/>
    <property type="match status" value="1"/>
</dbReference>
<dbReference type="Proteomes" id="UP000708208">
    <property type="component" value="Unassembled WGS sequence"/>
</dbReference>
<keyword evidence="8 20" id="KW-0472">Membrane</keyword>
<evidence type="ECO:0000256" key="4">
    <source>
        <dbReference type="ARBA" id="ARBA00022475"/>
    </source>
</evidence>
<dbReference type="InterPro" id="IPR050598">
    <property type="entry name" value="AminoAcid_Transporter"/>
</dbReference>
<evidence type="ECO:0000256" key="7">
    <source>
        <dbReference type="ARBA" id="ARBA00022989"/>
    </source>
</evidence>
<reference evidence="21" key="1">
    <citation type="submission" date="2021-06" db="EMBL/GenBank/DDBJ databases">
        <authorList>
            <person name="Hodson N. C."/>
            <person name="Mongue J. A."/>
            <person name="Jaron S. K."/>
        </authorList>
    </citation>
    <scope>NUCLEOTIDE SEQUENCE</scope>
</reference>
<evidence type="ECO:0000256" key="6">
    <source>
        <dbReference type="ARBA" id="ARBA00022692"/>
    </source>
</evidence>
<evidence type="ECO:0000256" key="3">
    <source>
        <dbReference type="ARBA" id="ARBA00022448"/>
    </source>
</evidence>
<keyword evidence="6 20" id="KW-0812">Transmembrane</keyword>
<organism evidence="21 22">
    <name type="scientific">Allacma fusca</name>
    <dbReference type="NCBI Taxonomy" id="39272"/>
    <lineage>
        <taxon>Eukaryota</taxon>
        <taxon>Metazoa</taxon>
        <taxon>Ecdysozoa</taxon>
        <taxon>Arthropoda</taxon>
        <taxon>Hexapoda</taxon>
        <taxon>Collembola</taxon>
        <taxon>Symphypleona</taxon>
        <taxon>Sminthuridae</taxon>
        <taxon>Allacma</taxon>
    </lineage>
</organism>
<dbReference type="FunFam" id="1.20.1740.10:FF:000015">
    <property type="entry name" value="B(0,+)-type amino acid transporter 1"/>
    <property type="match status" value="1"/>
</dbReference>
<keyword evidence="7 20" id="KW-1133">Transmembrane helix</keyword>
<evidence type="ECO:0000256" key="14">
    <source>
        <dbReference type="ARBA" id="ARBA00052732"/>
    </source>
</evidence>
<feature type="transmembrane region" description="Helical" evidence="20">
    <location>
        <begin position="136"/>
        <end position="166"/>
    </location>
</feature>
<evidence type="ECO:0000256" key="17">
    <source>
        <dbReference type="ARBA" id="ARBA00083296"/>
    </source>
</evidence>
<feature type="transmembrane region" description="Helical" evidence="20">
    <location>
        <begin position="207"/>
        <end position="226"/>
    </location>
</feature>
<accession>A0A8J2K9P2</accession>